<evidence type="ECO:0000256" key="2">
    <source>
        <dbReference type="ARBA" id="ARBA00009298"/>
    </source>
</evidence>
<dbReference type="InterPro" id="IPR049177">
    <property type="entry name" value="MgtC_SapB_SrpB_YhiD_N"/>
</dbReference>
<dbReference type="PATRIC" id="fig|1121328.3.peg.1402"/>
<dbReference type="STRING" id="1121328.JWYL7_1393"/>
<evidence type="ECO:0000256" key="5">
    <source>
        <dbReference type="ARBA" id="ARBA00022989"/>
    </source>
</evidence>
<feature type="transmembrane region" description="Helical" evidence="7">
    <location>
        <begin position="116"/>
        <end position="132"/>
    </location>
</feature>
<dbReference type="PANTHER" id="PTHR33778:SF1">
    <property type="entry name" value="MAGNESIUM TRANSPORTER YHID-RELATED"/>
    <property type="match status" value="1"/>
</dbReference>
<evidence type="ECO:0000313" key="9">
    <source>
        <dbReference type="EMBL" id="KXZ40318.1"/>
    </source>
</evidence>
<evidence type="ECO:0000256" key="4">
    <source>
        <dbReference type="ARBA" id="ARBA00022692"/>
    </source>
</evidence>
<evidence type="ECO:0000256" key="1">
    <source>
        <dbReference type="ARBA" id="ARBA00004651"/>
    </source>
</evidence>
<gene>
    <name evidence="9" type="ORF">JWYL7_1393</name>
    <name evidence="10" type="ORF">SAMN05661008_00129</name>
</gene>
<evidence type="ECO:0000313" key="11">
    <source>
        <dbReference type="Proteomes" id="UP000092605"/>
    </source>
</evidence>
<dbReference type="RefSeq" id="WP_066070971.1">
    <property type="nucleotide sequence ID" value="NZ_FRBG01000001.1"/>
</dbReference>
<comment type="caution">
    <text evidence="9">The sequence shown here is derived from an EMBL/GenBank/DDBJ whole genome shotgun (WGS) entry which is preliminary data.</text>
</comment>
<dbReference type="InterPro" id="IPR003416">
    <property type="entry name" value="MgtC/SapB/SrpB/YhiD_fam"/>
</dbReference>
<feature type="domain" description="ACT" evidence="8">
    <location>
        <begin position="146"/>
        <end position="221"/>
    </location>
</feature>
<dbReference type="InterPro" id="IPR002912">
    <property type="entry name" value="ACT_dom"/>
</dbReference>
<dbReference type="PROSITE" id="PS51671">
    <property type="entry name" value="ACT"/>
    <property type="match status" value="1"/>
</dbReference>
<evidence type="ECO:0000256" key="6">
    <source>
        <dbReference type="ARBA" id="ARBA00023136"/>
    </source>
</evidence>
<keyword evidence="3" id="KW-1003">Cell membrane</keyword>
<dbReference type="Proteomes" id="UP000323392">
    <property type="component" value="Unassembled WGS sequence"/>
</dbReference>
<evidence type="ECO:0000313" key="10">
    <source>
        <dbReference type="EMBL" id="SHK38207.1"/>
    </source>
</evidence>
<dbReference type="Pfam" id="PF02308">
    <property type="entry name" value="MgtC"/>
    <property type="match status" value="1"/>
</dbReference>
<dbReference type="EMBL" id="FRBG01000001">
    <property type="protein sequence ID" value="SHK38207.1"/>
    <property type="molecule type" value="Genomic_DNA"/>
</dbReference>
<keyword evidence="4 7" id="KW-0812">Transmembrane</keyword>
<dbReference type="GO" id="GO:0005886">
    <property type="term" value="C:plasma membrane"/>
    <property type="evidence" value="ECO:0007669"/>
    <property type="project" value="UniProtKB-SubCell"/>
</dbReference>
<protein>
    <submittedName>
        <fullName evidence="10">Mg2+ transporter-C (MgtC) family protein</fullName>
    </submittedName>
    <submittedName>
        <fullName evidence="9">MgtC/SapB transporter</fullName>
    </submittedName>
</protein>
<keyword evidence="12" id="KW-1185">Reference proteome</keyword>
<feature type="transmembrane region" description="Helical" evidence="7">
    <location>
        <begin position="66"/>
        <end position="85"/>
    </location>
</feature>
<feature type="transmembrane region" description="Helical" evidence="7">
    <location>
        <begin position="35"/>
        <end position="54"/>
    </location>
</feature>
<feature type="transmembrane region" description="Helical" evidence="7">
    <location>
        <begin position="6"/>
        <end position="23"/>
    </location>
</feature>
<reference evidence="10 12" key="2">
    <citation type="submission" date="2016-11" db="EMBL/GenBank/DDBJ databases">
        <authorList>
            <person name="Varghese N."/>
            <person name="Submissions S."/>
        </authorList>
    </citation>
    <scope>NUCLEOTIDE SEQUENCE [LARGE SCALE GENOMIC DNA]</scope>
    <source>
        <strain evidence="10 12">DSM 7308</strain>
    </source>
</reference>
<dbReference type="EMBL" id="LSFY01000001">
    <property type="protein sequence ID" value="KXZ40318.1"/>
    <property type="molecule type" value="Genomic_DNA"/>
</dbReference>
<dbReference type="AlphaFoldDB" id="A0A150FRW0"/>
<accession>A0A150FRW0</accession>
<organism evidence="9 11">
    <name type="scientific">Alkalithermobacter thermoalcaliphilus JW-YL-7 = DSM 7308</name>
    <dbReference type="NCBI Taxonomy" id="1121328"/>
    <lineage>
        <taxon>Bacteria</taxon>
        <taxon>Bacillati</taxon>
        <taxon>Bacillota</taxon>
        <taxon>Clostridia</taxon>
        <taxon>Peptostreptococcales</taxon>
        <taxon>Tepidibacteraceae</taxon>
        <taxon>Alkalithermobacter</taxon>
    </lineage>
</organism>
<keyword evidence="6 7" id="KW-0472">Membrane</keyword>
<dbReference type="Proteomes" id="UP000092605">
    <property type="component" value="Unassembled WGS sequence"/>
</dbReference>
<dbReference type="PANTHER" id="PTHR33778">
    <property type="entry name" value="PROTEIN MGTC"/>
    <property type="match status" value="1"/>
</dbReference>
<dbReference type="OrthoDB" id="9811198at2"/>
<proteinExistence type="inferred from homology"/>
<dbReference type="PRINTS" id="PR01837">
    <property type="entry name" value="MGTCSAPBPROT"/>
</dbReference>
<evidence type="ECO:0000256" key="3">
    <source>
        <dbReference type="ARBA" id="ARBA00022475"/>
    </source>
</evidence>
<reference evidence="9 11" key="1">
    <citation type="submission" date="2016-02" db="EMBL/GenBank/DDBJ databases">
        <title>Draft genome sequence for Clostridium paradoxum JW-YL-7.</title>
        <authorList>
            <person name="Utturkar S.M."/>
            <person name="Lancaster A."/>
            <person name="Poole F.L."/>
            <person name="Adams M.W."/>
            <person name="Brown S.D."/>
        </authorList>
    </citation>
    <scope>NUCLEOTIDE SEQUENCE [LARGE SCALE GENOMIC DNA]</scope>
    <source>
        <strain evidence="9 11">JW-YL-7</strain>
    </source>
</reference>
<evidence type="ECO:0000256" key="7">
    <source>
        <dbReference type="SAM" id="Phobius"/>
    </source>
</evidence>
<comment type="subcellular location">
    <subcellularLocation>
        <location evidence="1">Cell membrane</location>
        <topology evidence="1">Multi-pass membrane protein</topology>
    </subcellularLocation>
</comment>
<comment type="similarity">
    <text evidence="2">Belongs to the MgtC/SapB family.</text>
</comment>
<evidence type="ECO:0000259" key="8">
    <source>
        <dbReference type="PROSITE" id="PS51671"/>
    </source>
</evidence>
<name>A0A150FRW0_CLOPD</name>
<sequence length="221" mass="24718">MSRADIIYRLILAMIIGGIVGIEREKSNQWAGFRTHVLVAVGSCVAAMTSLLLFNDYKDVINLDPGRIPAQVLSGIGFLGAGAILKTQSSVRGLTTAAGIWVIACVGLAIGYGYYYLSFMVLIFLFITLYTLRKIEKIIVIKKTSDFYVYTSNISETLSRIVQILEKNKIIIKNMQILESESCEKIWAINITVVYSDKISIKKILKKILDSEYVVKVDYIE</sequence>
<keyword evidence="5 7" id="KW-1133">Transmembrane helix</keyword>
<evidence type="ECO:0000313" key="12">
    <source>
        <dbReference type="Proteomes" id="UP000323392"/>
    </source>
</evidence>